<sequence>MCDQKTTIQALIDTIILIEDLSYIVGYEKYFVVPISITTDDGSIIDMVISNSKDDTILINNDIIIYKNTAINLSNITKVKILTQNIPSSKFKSLLLKKLENLVTFDNSTYNFNSFSNSNEINSFNQFNSTPNIQDYINENIENIKTVSFNTPLKTSHTLDTKTMYDNVLNESSYLDITKENILTDFNLDVNNIDVVSHIEKLNSNLVSNIEIDEKSVLTDKSNEVEVSKPIYTNPIDVLTDLDISNYEVSINPTSTSAIDKVNTATIDCLSDIDIFDLKNTLSNIDENTQIVKANTIEILDFSPINKYVNTSELDGKPLIVDPTGERYIGVVLDDGTFEPLKITQKKLTVIDEDVNNLLGNIDVKSQLNSAISSISKNHTPVVNDIAVSYNTKITEYNNKNIASLKSSIKMKKQQIKNITNSPEITKAVCKGNFETISSLNRIDKTDISHIADVQYNTAIDNIDVKKNKQYVVEDLTFNKDISNVLSGFELRSIDHLSKSYEQINGTVDYVGNGIVIVNNNDSNITIYPITKISVIN</sequence>
<reference evidence="1 2" key="1">
    <citation type="submission" date="2023-04" db="EMBL/GenBank/DDBJ databases">
        <title>Bacteria Genome Submission.</title>
        <authorList>
            <person name="Isaac P."/>
        </authorList>
    </citation>
    <scope>NUCLEOTIDE SEQUENCE [LARGE SCALE GENOMIC DNA]</scope>
    <source>
        <strain evidence="1 2">SampleS7P1</strain>
    </source>
</reference>
<organism evidence="1 2">
    <name type="scientific">Paraclostridium bifermentans</name>
    <name type="common">Clostridium bifermentans</name>
    <dbReference type="NCBI Taxonomy" id="1490"/>
    <lineage>
        <taxon>Bacteria</taxon>
        <taxon>Bacillati</taxon>
        <taxon>Bacillota</taxon>
        <taxon>Clostridia</taxon>
        <taxon>Peptostreptococcales</taxon>
        <taxon>Peptostreptococcaceae</taxon>
        <taxon>Paraclostridium</taxon>
    </lineage>
</organism>
<dbReference type="EMBL" id="CP124685">
    <property type="protein sequence ID" value="WGX75410.1"/>
    <property type="molecule type" value="Genomic_DNA"/>
</dbReference>
<evidence type="ECO:0000313" key="2">
    <source>
        <dbReference type="Proteomes" id="UP001239169"/>
    </source>
</evidence>
<proteinExistence type="predicted"/>
<accession>A0ABY8R1K2</accession>
<dbReference type="Proteomes" id="UP001239169">
    <property type="component" value="Chromosome"/>
</dbReference>
<keyword evidence="2" id="KW-1185">Reference proteome</keyword>
<gene>
    <name evidence="1" type="ORF">QJS64_15625</name>
</gene>
<evidence type="ECO:0000313" key="1">
    <source>
        <dbReference type="EMBL" id="WGX75410.1"/>
    </source>
</evidence>
<name>A0ABY8R1K2_PARBF</name>
<protein>
    <submittedName>
        <fullName evidence="1">Uncharacterized protein</fullName>
    </submittedName>
</protein>